<comment type="caution">
    <text evidence="1">The sequence shown here is derived from an EMBL/GenBank/DDBJ whole genome shotgun (WGS) entry which is preliminary data.</text>
</comment>
<accession>A0ABU1T3Z5</accession>
<keyword evidence="2" id="KW-1185">Reference proteome</keyword>
<reference evidence="1 2" key="1">
    <citation type="submission" date="2023-07" db="EMBL/GenBank/DDBJ databases">
        <title>Sequencing the genomes of 1000 actinobacteria strains.</title>
        <authorList>
            <person name="Klenk H.-P."/>
        </authorList>
    </citation>
    <scope>NUCLEOTIDE SEQUENCE [LARGE SCALE GENOMIC DNA]</scope>
    <source>
        <strain evidence="1 2">DSM 15539</strain>
    </source>
</reference>
<dbReference type="EMBL" id="JAVDUJ010000001">
    <property type="protein sequence ID" value="MDR6940033.1"/>
    <property type="molecule type" value="Genomic_DNA"/>
</dbReference>
<proteinExistence type="predicted"/>
<organism evidence="1 2">
    <name type="scientific">Arcanobacterium hippocoleae</name>
    <dbReference type="NCBI Taxonomy" id="149017"/>
    <lineage>
        <taxon>Bacteria</taxon>
        <taxon>Bacillati</taxon>
        <taxon>Actinomycetota</taxon>
        <taxon>Actinomycetes</taxon>
        <taxon>Actinomycetales</taxon>
        <taxon>Actinomycetaceae</taxon>
        <taxon>Arcanobacterium</taxon>
    </lineage>
</organism>
<evidence type="ECO:0000313" key="2">
    <source>
        <dbReference type="Proteomes" id="UP001266099"/>
    </source>
</evidence>
<evidence type="ECO:0000313" key="1">
    <source>
        <dbReference type="EMBL" id="MDR6940033.1"/>
    </source>
</evidence>
<protein>
    <submittedName>
        <fullName evidence="1">Uncharacterized protein</fullName>
    </submittedName>
</protein>
<dbReference type="Proteomes" id="UP001266099">
    <property type="component" value="Unassembled WGS sequence"/>
</dbReference>
<name>A0ABU1T3Z5_9ACTO</name>
<sequence>MSARDYRSLNFFQLNTDFIFRSAADRVNSIDGVEICDVVITKDAENLSLTGPREGTSFGCFEHLYIR</sequence>
<gene>
    <name evidence="1" type="ORF">J2S36_001576</name>
</gene>